<sequence>MKHLIKVAGVPILLCVAVFLVLEWIGSIDFIRTEDRLRIVSLSPSATEILYSLGAGVDVVAVDPYSDYPEAARKKKDQDLDGASPEVKDVMAYEPDLVIVPGYQGPEGEEAVTDLRERKVDVLVDSAPRDLEGAYLAIQDLGDKVDRSNEARKVVGSMKSKIDEIVAEADAVRKEAEGEGKGGRDGKSSYYHEVDSNYISLTSRTFAGSIYSLFGLENIADQYEEAGNGYPTLKAAEIISADPGMIFLVDGQTLETVRARAGWHKISAVREGKVVELNGDLCSRWGPRLVDFVREVSEILDAGS</sequence>
<evidence type="ECO:0000259" key="2">
    <source>
        <dbReference type="PROSITE" id="PS50983"/>
    </source>
</evidence>
<dbReference type="PANTHER" id="PTHR30535:SF34">
    <property type="entry name" value="MOLYBDATE-BINDING PROTEIN MOLA"/>
    <property type="match status" value="1"/>
</dbReference>
<dbReference type="PANTHER" id="PTHR30535">
    <property type="entry name" value="VITAMIN B12-BINDING PROTEIN"/>
    <property type="match status" value="1"/>
</dbReference>
<gene>
    <name evidence="3" type="ORF">G3I71_28260</name>
</gene>
<dbReference type="RefSeq" id="WP_164318704.1">
    <property type="nucleotide sequence ID" value="NZ_JAAGLU010000025.1"/>
</dbReference>
<proteinExistence type="inferred from homology"/>
<feature type="domain" description="Fe/B12 periplasmic-binding" evidence="2">
    <location>
        <begin position="38"/>
        <end position="304"/>
    </location>
</feature>
<dbReference type="SUPFAM" id="SSF53807">
    <property type="entry name" value="Helical backbone' metal receptor"/>
    <property type="match status" value="1"/>
</dbReference>
<protein>
    <submittedName>
        <fullName evidence="3">ABC transporter substrate-binding protein</fullName>
    </submittedName>
</protein>
<accession>A0A6B3BYZ0</accession>
<dbReference type="PROSITE" id="PS50983">
    <property type="entry name" value="FE_B12_PBP"/>
    <property type="match status" value="1"/>
</dbReference>
<organism evidence="3">
    <name type="scientific">Streptomyces sp. SID12501</name>
    <dbReference type="NCBI Taxonomy" id="2706042"/>
    <lineage>
        <taxon>Bacteria</taxon>
        <taxon>Bacillati</taxon>
        <taxon>Actinomycetota</taxon>
        <taxon>Actinomycetes</taxon>
        <taxon>Kitasatosporales</taxon>
        <taxon>Streptomycetaceae</taxon>
        <taxon>Streptomyces</taxon>
    </lineage>
</organism>
<name>A0A6B3BYZ0_9ACTN</name>
<comment type="similarity">
    <text evidence="1">Belongs to the bacterial solute-binding protein 8 family.</text>
</comment>
<evidence type="ECO:0000313" key="3">
    <source>
        <dbReference type="EMBL" id="NEC89621.1"/>
    </source>
</evidence>
<dbReference type="InterPro" id="IPR002491">
    <property type="entry name" value="ABC_transptr_periplasmic_BD"/>
</dbReference>
<dbReference type="GO" id="GO:0071281">
    <property type="term" value="P:cellular response to iron ion"/>
    <property type="evidence" value="ECO:0007669"/>
    <property type="project" value="TreeGrafter"/>
</dbReference>
<dbReference type="Gene3D" id="3.40.50.1980">
    <property type="entry name" value="Nitrogenase molybdenum iron protein domain"/>
    <property type="match status" value="2"/>
</dbReference>
<evidence type="ECO:0000256" key="1">
    <source>
        <dbReference type="ARBA" id="ARBA00008814"/>
    </source>
</evidence>
<comment type="caution">
    <text evidence="3">The sequence shown here is derived from an EMBL/GenBank/DDBJ whole genome shotgun (WGS) entry which is preliminary data.</text>
</comment>
<dbReference type="EMBL" id="JAAGLU010000025">
    <property type="protein sequence ID" value="NEC89621.1"/>
    <property type="molecule type" value="Genomic_DNA"/>
</dbReference>
<reference evidence="3" key="1">
    <citation type="submission" date="2020-01" db="EMBL/GenBank/DDBJ databases">
        <title>Insect and environment-associated Actinomycetes.</title>
        <authorList>
            <person name="Currrie C."/>
            <person name="Chevrette M."/>
            <person name="Carlson C."/>
            <person name="Stubbendieck R."/>
            <person name="Wendt-Pienkowski E."/>
        </authorList>
    </citation>
    <scope>NUCLEOTIDE SEQUENCE</scope>
    <source>
        <strain evidence="3">SID12501</strain>
    </source>
</reference>
<dbReference type="Pfam" id="PF01497">
    <property type="entry name" value="Peripla_BP_2"/>
    <property type="match status" value="1"/>
</dbReference>
<dbReference type="InterPro" id="IPR050902">
    <property type="entry name" value="ABC_Transporter_SBP"/>
</dbReference>
<dbReference type="AlphaFoldDB" id="A0A6B3BYZ0"/>